<evidence type="ECO:0000313" key="1">
    <source>
        <dbReference type="EMBL" id="SEA50536.1"/>
    </source>
</evidence>
<proteinExistence type="predicted"/>
<organism evidence="1 2">
    <name type="scientific">Alistipes timonensis JC136</name>
    <dbReference type="NCBI Taxonomy" id="1033731"/>
    <lineage>
        <taxon>Bacteria</taxon>
        <taxon>Pseudomonadati</taxon>
        <taxon>Bacteroidota</taxon>
        <taxon>Bacteroidia</taxon>
        <taxon>Bacteroidales</taxon>
        <taxon>Rikenellaceae</taxon>
        <taxon>Alistipes</taxon>
    </lineage>
</organism>
<dbReference type="EMBL" id="FNRI01000004">
    <property type="protein sequence ID" value="SEA50536.1"/>
    <property type="molecule type" value="Genomic_DNA"/>
</dbReference>
<gene>
    <name evidence="1" type="ORF">SAMN05444145_10414</name>
</gene>
<sequence>MKTMQTGKANYRLAARLRENEFWLASDVRKAVEDEHLRAVRRAEGLRCLADRRAFAESVEWERLGDFFLRIGSRTSAVRAYRDAALACLDGDYYDHGTEMLPCRFLRLRYLRMAETAAACCGSDARLRALLADDSLFREEYLRFAPV</sequence>
<dbReference type="Proteomes" id="UP000183253">
    <property type="component" value="Unassembled WGS sequence"/>
</dbReference>
<name>A0A1H4BQV2_9BACT</name>
<evidence type="ECO:0000313" key="2">
    <source>
        <dbReference type="Proteomes" id="UP000183253"/>
    </source>
</evidence>
<accession>A0A1H4BQV2</accession>
<protein>
    <submittedName>
        <fullName evidence="1">Uncharacterized protein</fullName>
    </submittedName>
</protein>
<dbReference type="AlphaFoldDB" id="A0A1H4BQV2"/>
<dbReference type="RefSeq" id="WP_229096321.1">
    <property type="nucleotide sequence ID" value="NZ_CAEG01000011.1"/>
</dbReference>
<reference evidence="1 2" key="1">
    <citation type="submission" date="2016-10" db="EMBL/GenBank/DDBJ databases">
        <authorList>
            <person name="de Groot N.N."/>
        </authorList>
    </citation>
    <scope>NUCLEOTIDE SEQUENCE [LARGE SCALE GENOMIC DNA]</scope>
    <source>
        <strain evidence="1 2">DSM 25383</strain>
    </source>
</reference>
<keyword evidence="2" id="KW-1185">Reference proteome</keyword>